<evidence type="ECO:0000313" key="1">
    <source>
        <dbReference type="EMBL" id="QDU46468.1"/>
    </source>
</evidence>
<evidence type="ECO:0008006" key="3">
    <source>
        <dbReference type="Google" id="ProtNLM"/>
    </source>
</evidence>
<name>A0A517ZVG0_9PLAN</name>
<dbReference type="KEGG" id="sdyn:Mal52_49890"/>
<dbReference type="Proteomes" id="UP000319383">
    <property type="component" value="Chromosome"/>
</dbReference>
<proteinExistence type="predicted"/>
<protein>
    <recommendedName>
        <fullName evidence="3">DUF2617 domain-containing protein</fullName>
    </recommendedName>
</protein>
<gene>
    <name evidence="1" type="ORF">Mal52_49890</name>
</gene>
<dbReference type="AlphaFoldDB" id="A0A517ZVG0"/>
<keyword evidence="2" id="KW-1185">Reference proteome</keyword>
<dbReference type="RefSeq" id="WP_145378976.1">
    <property type="nucleotide sequence ID" value="NZ_CP036276.1"/>
</dbReference>
<reference evidence="1 2" key="1">
    <citation type="submission" date="2019-02" db="EMBL/GenBank/DDBJ databases">
        <title>Deep-cultivation of Planctomycetes and their phenomic and genomic characterization uncovers novel biology.</title>
        <authorList>
            <person name="Wiegand S."/>
            <person name="Jogler M."/>
            <person name="Boedeker C."/>
            <person name="Pinto D."/>
            <person name="Vollmers J."/>
            <person name="Rivas-Marin E."/>
            <person name="Kohn T."/>
            <person name="Peeters S.H."/>
            <person name="Heuer A."/>
            <person name="Rast P."/>
            <person name="Oberbeckmann S."/>
            <person name="Bunk B."/>
            <person name="Jeske O."/>
            <person name="Meyerdierks A."/>
            <person name="Storesund J.E."/>
            <person name="Kallscheuer N."/>
            <person name="Luecker S."/>
            <person name="Lage O.M."/>
            <person name="Pohl T."/>
            <person name="Merkel B.J."/>
            <person name="Hornburger P."/>
            <person name="Mueller R.-W."/>
            <person name="Bruemmer F."/>
            <person name="Labrenz M."/>
            <person name="Spormann A.M."/>
            <person name="Op den Camp H."/>
            <person name="Overmann J."/>
            <person name="Amann R."/>
            <person name="Jetten M.S.M."/>
            <person name="Mascher T."/>
            <person name="Medema M.H."/>
            <person name="Devos D.P."/>
            <person name="Kaster A.-K."/>
            <person name="Ovreas L."/>
            <person name="Rohde M."/>
            <person name="Galperin M.Y."/>
            <person name="Jogler C."/>
        </authorList>
    </citation>
    <scope>NUCLEOTIDE SEQUENCE [LARGE SCALE GENOMIC DNA]</scope>
    <source>
        <strain evidence="1 2">Mal52</strain>
    </source>
</reference>
<dbReference type="EMBL" id="CP036276">
    <property type="protein sequence ID" value="QDU46468.1"/>
    <property type="molecule type" value="Genomic_DNA"/>
</dbReference>
<dbReference type="InterPro" id="IPR024486">
    <property type="entry name" value="DUF2617"/>
</dbReference>
<organism evidence="1 2">
    <name type="scientific">Symmachiella dynata</name>
    <dbReference type="NCBI Taxonomy" id="2527995"/>
    <lineage>
        <taxon>Bacteria</taxon>
        <taxon>Pseudomonadati</taxon>
        <taxon>Planctomycetota</taxon>
        <taxon>Planctomycetia</taxon>
        <taxon>Planctomycetales</taxon>
        <taxon>Planctomycetaceae</taxon>
        <taxon>Symmachiella</taxon>
    </lineage>
</organism>
<sequence length="181" mass="20617">MDVDFARPDVARLVFRLFSRELHPELINVYASAAIKSNDYEAKLQICDAGHVITFCRNGQMLCEVMTGREHPLPKRRRILSHGVQGHRCESLQLADGVNYHVSFQLEKLEPDVFLHFHEELLADCSKADLAHRFDAAGRLAPTPLSFMETEATADHLIVHAFHTFPDNYGVVKTQSMFELR</sequence>
<evidence type="ECO:0000313" key="2">
    <source>
        <dbReference type="Proteomes" id="UP000319383"/>
    </source>
</evidence>
<accession>A0A517ZVG0</accession>
<dbReference type="Pfam" id="PF10936">
    <property type="entry name" value="DUF2617"/>
    <property type="match status" value="1"/>
</dbReference>